<dbReference type="PANTHER" id="PTHR47939">
    <property type="entry name" value="MEMBRANE-ASSOCIATED SALT-INDUCIBLE PROTEIN-LIKE"/>
    <property type="match status" value="1"/>
</dbReference>
<feature type="compositionally biased region" description="Basic and acidic residues" evidence="3">
    <location>
        <begin position="831"/>
        <end position="840"/>
    </location>
</feature>
<dbReference type="PROSITE" id="PS51375">
    <property type="entry name" value="PPR"/>
    <property type="match status" value="7"/>
</dbReference>
<comment type="caution">
    <text evidence="5">The sequence shown here is derived from an EMBL/GenBank/DDBJ whole genome shotgun (WGS) entry which is preliminary data.</text>
</comment>
<dbReference type="Proteomes" id="UP001642484">
    <property type="component" value="Unassembled WGS sequence"/>
</dbReference>
<dbReference type="InterPro" id="IPR033443">
    <property type="entry name" value="PROP1-like_PPR_dom"/>
</dbReference>
<dbReference type="InterPro" id="IPR011990">
    <property type="entry name" value="TPR-like_helical_dom_sf"/>
</dbReference>
<gene>
    <name evidence="5" type="ORF">CCMP2556_LOCUS46504</name>
</gene>
<dbReference type="SUPFAM" id="SSF48452">
    <property type="entry name" value="TPR-like"/>
    <property type="match status" value="1"/>
</dbReference>
<protein>
    <recommendedName>
        <fullName evidence="4">PROP1-like PPR domain-containing protein</fullName>
    </recommendedName>
</protein>
<reference evidence="5 6" key="1">
    <citation type="submission" date="2024-02" db="EMBL/GenBank/DDBJ databases">
        <authorList>
            <person name="Chen Y."/>
            <person name="Shah S."/>
            <person name="Dougan E. K."/>
            <person name="Thang M."/>
            <person name="Chan C."/>
        </authorList>
    </citation>
    <scope>NUCLEOTIDE SEQUENCE [LARGE SCALE GENOMIC DNA]</scope>
</reference>
<keyword evidence="1" id="KW-0677">Repeat</keyword>
<feature type="domain" description="PROP1-like PPR" evidence="4">
    <location>
        <begin position="244"/>
        <end position="333"/>
    </location>
</feature>
<dbReference type="Pfam" id="PF13812">
    <property type="entry name" value="PPR_3"/>
    <property type="match status" value="2"/>
</dbReference>
<dbReference type="InterPro" id="IPR002885">
    <property type="entry name" value="PPR_rpt"/>
</dbReference>
<name>A0ABP0RD87_9DINO</name>
<proteinExistence type="predicted"/>
<feature type="domain" description="PROP1-like PPR" evidence="4">
    <location>
        <begin position="648"/>
        <end position="777"/>
    </location>
</feature>
<evidence type="ECO:0000256" key="1">
    <source>
        <dbReference type="ARBA" id="ARBA00022737"/>
    </source>
</evidence>
<feature type="repeat" description="PPR" evidence="2">
    <location>
        <begin position="276"/>
        <end position="310"/>
    </location>
</feature>
<dbReference type="NCBIfam" id="TIGR00756">
    <property type="entry name" value="PPR"/>
    <property type="match status" value="2"/>
</dbReference>
<evidence type="ECO:0000313" key="6">
    <source>
        <dbReference type="Proteomes" id="UP001642484"/>
    </source>
</evidence>
<evidence type="ECO:0000256" key="3">
    <source>
        <dbReference type="SAM" id="MobiDB-lite"/>
    </source>
</evidence>
<evidence type="ECO:0000313" key="5">
    <source>
        <dbReference type="EMBL" id="CAK9098135.1"/>
    </source>
</evidence>
<dbReference type="EMBL" id="CAXAMN010025805">
    <property type="protein sequence ID" value="CAK9098135.1"/>
    <property type="molecule type" value="Genomic_DNA"/>
</dbReference>
<dbReference type="PANTHER" id="PTHR47939:SF1">
    <property type="entry name" value="OS04G0684500 PROTEIN"/>
    <property type="match status" value="1"/>
</dbReference>
<accession>A0ABP0RD87</accession>
<feature type="repeat" description="PPR" evidence="2">
    <location>
        <begin position="1124"/>
        <end position="1158"/>
    </location>
</feature>
<dbReference type="InterPro" id="IPR050667">
    <property type="entry name" value="PPR-containing_protein"/>
</dbReference>
<feature type="repeat" description="PPR" evidence="2">
    <location>
        <begin position="418"/>
        <end position="452"/>
    </location>
</feature>
<dbReference type="Pfam" id="PF17177">
    <property type="entry name" value="PPR_long"/>
    <property type="match status" value="2"/>
</dbReference>
<organism evidence="5 6">
    <name type="scientific">Durusdinium trenchii</name>
    <dbReference type="NCBI Taxonomy" id="1381693"/>
    <lineage>
        <taxon>Eukaryota</taxon>
        <taxon>Sar</taxon>
        <taxon>Alveolata</taxon>
        <taxon>Dinophyceae</taxon>
        <taxon>Suessiales</taxon>
        <taxon>Symbiodiniaceae</taxon>
        <taxon>Durusdinium</taxon>
    </lineage>
</organism>
<evidence type="ECO:0000256" key="2">
    <source>
        <dbReference type="PROSITE-ProRule" id="PRU00708"/>
    </source>
</evidence>
<dbReference type="Gene3D" id="1.25.40.10">
    <property type="entry name" value="Tetratricopeptide repeat domain"/>
    <property type="match status" value="8"/>
</dbReference>
<sequence>MVLHPDRGRRGRAPGVLVRAVLLGAALLSFEPLRGLWSFVSSPRPSRQHARTAAHAGARSDKRPSPIPEQVSAILQRYAKTLKVSEVKSSFQKILDSGTTLAVGQYNRALEAMAKAKRPGDAAEFLTFMEAQVQPEGAAYDHLVTSHLNAGDFEEALKTLLSSPTVLLKTCKRLLRSLLEQKKDVKSATRLMSCMPAMGLQPSYPMYKGMVAAAAEEGNLDLADRWFQQLKENGMQPESGLFVSLIKGCWKARDPERAVRYFNLMRRLPGEEATFPRGTYSWLIRSLAQDRDAESAANLLERMRAAGLDPSLETYEAVLKAWSELQLPDMRKKLEQSWIQGLKANGTKVSRDVYKTLMRASKSDIRSMEEWMNQMQMAGHWVGVYEYNNLLQACESAIDYRSAEKWFDRMTQANVTANAVSYNLIIKTMAKAGQPKKAKQWGRRMEQAGLLSSKTLQFELVVKSLLQTSQNSADYIAGWAAKANELKKDMNASVYHNVMRAYFLENKPEEARQWVEWMETNGTSTNSETYMMLMRYDDRQTTFWHQKMDEKGVPPSTDSFNLVLRSLSEVKGKKRLPLVEEWYERMQDAGCPPNEETYALLISAAAKSGQNEAGEQWFSKMTKSGLSPDREVYQALMLRSLREGDPVAVRQILDWMVLKGIKLNRGMYNLAIRAFAEAGEAEGAEEIFRRLQAAGRDPDERSFFHLIDCHVRQRAMEKARDWLDQMLEIGVRPSFRIYAALAAGYARTGDVASTKEFLDTIKVKMYTSKITRDTWTAMMEPVLWCLEQAGEEEEVQNWLAFAEQKGFPVNVAEPMEADEDAEMNAPQQRTEGGRPRGAGDADKVKQAMNALDAMKSQGKTPTIEDFNKVMWRFASSSRSQYSQARDFLETSILPVIQPTARTFLELLRCNRRGDGRRGIYTLEWMHDQGFTITRAHVDVVARQLAEDFFNKKVQDLEGLLEKVLATLERKLQSGLYQTMILRAAEVGQLETSKEWYMLAQQSVPDFRISPRTCRKVAKAHFKGNDVVGTFWWLEQARRPRREQLGEFIDYVAQGDFSGSEQRADRRAGLVDRLAAFVTRLASEKELQKEEVPYLEVIEAYAAAKHPQGATAWLEEMVAALGDAPVEAYNTVIRSYAEAGDMEAANRWLARLQASSTEPTEASYEAVLEAYASKGDVAKAQEIWKELAAAPSNEASCSMLRTFCVAKDAEQVEAFLERLEWEGVQLNQRTYLELVRFYIHQGSLEKALILSEEMAMGEVETGSRAWVEQLQAAHERQDRGHAEKVALAMAQQKVRLNPEDAGLLREVLGDSFEASSVISSLTKRR</sequence>
<keyword evidence="6" id="KW-1185">Reference proteome</keyword>
<evidence type="ECO:0000259" key="4">
    <source>
        <dbReference type="Pfam" id="PF17177"/>
    </source>
</evidence>
<feature type="repeat" description="PPR" evidence="2">
    <location>
        <begin position="664"/>
        <end position="698"/>
    </location>
</feature>
<feature type="region of interest" description="Disordered" evidence="3">
    <location>
        <begin position="818"/>
        <end position="840"/>
    </location>
</feature>
<dbReference type="Pfam" id="PF01535">
    <property type="entry name" value="PPR"/>
    <property type="match status" value="2"/>
</dbReference>
<feature type="repeat" description="PPR" evidence="2">
    <location>
        <begin position="203"/>
        <end position="237"/>
    </location>
</feature>
<feature type="region of interest" description="Disordered" evidence="3">
    <location>
        <begin position="41"/>
        <end position="67"/>
    </location>
</feature>
<feature type="repeat" description="PPR" evidence="2">
    <location>
        <begin position="594"/>
        <end position="628"/>
    </location>
</feature>
<feature type="repeat" description="PPR" evidence="2">
    <location>
        <begin position="699"/>
        <end position="733"/>
    </location>
</feature>